<dbReference type="PANTHER" id="PTHR46825:SF9">
    <property type="entry name" value="BETA-LACTAMASE-RELATED DOMAIN-CONTAINING PROTEIN"/>
    <property type="match status" value="1"/>
</dbReference>
<dbReference type="OrthoDB" id="9797709at2"/>
<dbReference type="PROSITE" id="PS51257">
    <property type="entry name" value="PROKAR_LIPOPROTEIN"/>
    <property type="match status" value="1"/>
</dbReference>
<proteinExistence type="predicted"/>
<dbReference type="GO" id="GO:0016787">
    <property type="term" value="F:hydrolase activity"/>
    <property type="evidence" value="ECO:0007669"/>
    <property type="project" value="UniProtKB-KW"/>
</dbReference>
<accession>A0A223V5F8</accession>
<dbReference type="Gene3D" id="3.40.710.10">
    <property type="entry name" value="DD-peptidase/beta-lactamase superfamily"/>
    <property type="match status" value="1"/>
</dbReference>
<dbReference type="Pfam" id="PF00144">
    <property type="entry name" value="Beta-lactamase"/>
    <property type="match status" value="1"/>
</dbReference>
<dbReference type="AlphaFoldDB" id="A0A223V5F8"/>
<dbReference type="InterPro" id="IPR001466">
    <property type="entry name" value="Beta-lactam-related"/>
</dbReference>
<dbReference type="EMBL" id="CP022957">
    <property type="protein sequence ID" value="ASV30079.1"/>
    <property type="molecule type" value="Genomic_DNA"/>
</dbReference>
<dbReference type="PANTHER" id="PTHR46825">
    <property type="entry name" value="D-ALANYL-D-ALANINE-CARBOXYPEPTIDASE/ENDOPEPTIDASE AMPH"/>
    <property type="match status" value="1"/>
</dbReference>
<gene>
    <name evidence="1" type="ORF">CJ263_07490</name>
</gene>
<reference evidence="1 2" key="1">
    <citation type="submission" date="2017-08" db="EMBL/GenBank/DDBJ databases">
        <title>The complete genome sequence of Maribacter sp. B1, isolated from deep-sea sediment.</title>
        <authorList>
            <person name="Wu Y.-H."/>
            <person name="Cheng H."/>
            <person name="Xu X.-W."/>
        </authorList>
    </citation>
    <scope>NUCLEOTIDE SEQUENCE [LARGE SCALE GENOMIC DNA]</scope>
    <source>
        <strain evidence="1 2">B1</strain>
    </source>
</reference>
<dbReference type="KEGG" id="marb:CJ263_07490"/>
<dbReference type="Proteomes" id="UP000215244">
    <property type="component" value="Chromosome"/>
</dbReference>
<name>A0A223V5F8_9FLAO</name>
<keyword evidence="1" id="KW-0378">Hydrolase</keyword>
<sequence>MKNVLFYASLSCFVILGACNHQTQEQVTPGPTEKTQRFSSNYFPQKFENDQRTSKITGAQDKIQGIFEANAKARHIPGISYGIVVNDSLVLTGSYGVIDLETQIEASPTKAFRIASMTKSFTAMAILKLRDEGKLDLDDPVSNYFPQLDTLIYLTQDSPAITIKNLLTMTAGFPEDNPWGDRHLNDPTEMLENMLAEGLSLSKVPSFQFEYSNTGYGMLGQIVAKVSGNTFQEYITHNILIPLGMEHTYWEYEKVPEDLLVHGYRYEDDTWKPEPILHDGVFGSMGGLITTIADFSKYVSFHLSAWPPRSEKDNGPVKRSTLREMHTPQYPYLSTWATDWNSEPCARVSGYGYGLGISEDCKGIIKVSHGGALPGYGSNYSFFPEYGIGIMAFGNLTYTGPLPLDEISKILFEELELQPRKKVASQMLKNKKDQLVSALKTWETGMDTTVFADNFFLDRSLEKRTQHISDLKQTIGEIDSIGEIRPRNQLRGDFEIYGKHGTISVFFTLNPEIDPKIQQLEMRIKP</sequence>
<dbReference type="InterPro" id="IPR050491">
    <property type="entry name" value="AmpC-like"/>
</dbReference>
<dbReference type="RefSeq" id="WP_094996700.1">
    <property type="nucleotide sequence ID" value="NZ_BMJL01000006.1"/>
</dbReference>
<keyword evidence="2" id="KW-1185">Reference proteome</keyword>
<organism evidence="1 2">
    <name type="scientific">Maribacter cobaltidurans</name>
    <dbReference type="NCBI Taxonomy" id="1178778"/>
    <lineage>
        <taxon>Bacteria</taxon>
        <taxon>Pseudomonadati</taxon>
        <taxon>Bacteroidota</taxon>
        <taxon>Flavobacteriia</taxon>
        <taxon>Flavobacteriales</taxon>
        <taxon>Flavobacteriaceae</taxon>
        <taxon>Maribacter</taxon>
    </lineage>
</organism>
<protein>
    <submittedName>
        <fullName evidence="1">Serine hydrolase</fullName>
    </submittedName>
</protein>
<dbReference type="SUPFAM" id="SSF56601">
    <property type="entry name" value="beta-lactamase/transpeptidase-like"/>
    <property type="match status" value="1"/>
</dbReference>
<evidence type="ECO:0000313" key="1">
    <source>
        <dbReference type="EMBL" id="ASV30079.1"/>
    </source>
</evidence>
<dbReference type="InterPro" id="IPR012338">
    <property type="entry name" value="Beta-lactam/transpept-like"/>
</dbReference>
<evidence type="ECO:0000313" key="2">
    <source>
        <dbReference type="Proteomes" id="UP000215244"/>
    </source>
</evidence>